<dbReference type="OrthoDB" id="61124at2759"/>
<reference evidence="7 8" key="1">
    <citation type="submission" date="2015-12" db="EMBL/GenBank/DDBJ databases">
        <title>The genome of Folsomia candida.</title>
        <authorList>
            <person name="Faddeeva A."/>
            <person name="Derks M.F."/>
            <person name="Anvar Y."/>
            <person name="Smit S."/>
            <person name="Van Straalen N."/>
            <person name="Roelofs D."/>
        </authorList>
    </citation>
    <scope>NUCLEOTIDE SEQUENCE [LARGE SCALE GENOMIC DNA]</scope>
    <source>
        <strain evidence="7 8">VU population</strain>
        <tissue evidence="7">Whole body</tissue>
    </source>
</reference>
<name>A0A226DMM1_FOLCA</name>
<dbReference type="InterPro" id="IPR038350">
    <property type="entry name" value="Orai_sf"/>
</dbReference>
<evidence type="ECO:0000256" key="5">
    <source>
        <dbReference type="ARBA" id="ARBA00023136"/>
    </source>
</evidence>
<evidence type="ECO:0000256" key="6">
    <source>
        <dbReference type="SAM" id="Phobius"/>
    </source>
</evidence>
<evidence type="ECO:0000256" key="3">
    <source>
        <dbReference type="ARBA" id="ARBA00022692"/>
    </source>
</evidence>
<dbReference type="EMBL" id="LNIX01000015">
    <property type="protein sequence ID" value="OXA46429.1"/>
    <property type="molecule type" value="Genomic_DNA"/>
</dbReference>
<dbReference type="Proteomes" id="UP000198287">
    <property type="component" value="Unassembled WGS sequence"/>
</dbReference>
<evidence type="ECO:0000313" key="7">
    <source>
        <dbReference type="EMBL" id="OXA46429.1"/>
    </source>
</evidence>
<keyword evidence="5 6" id="KW-0472">Membrane</keyword>
<protein>
    <submittedName>
        <fullName evidence="7">Protein orai-2</fullName>
    </submittedName>
</protein>
<dbReference type="GO" id="GO:0016020">
    <property type="term" value="C:membrane"/>
    <property type="evidence" value="ECO:0007669"/>
    <property type="project" value="UniProtKB-SubCell"/>
</dbReference>
<keyword evidence="4 6" id="KW-1133">Transmembrane helix</keyword>
<dbReference type="InterPro" id="IPR012446">
    <property type="entry name" value="CRAC_channel"/>
</dbReference>
<keyword evidence="3 6" id="KW-0812">Transmembrane</keyword>
<evidence type="ECO:0000256" key="2">
    <source>
        <dbReference type="ARBA" id="ARBA00008062"/>
    </source>
</evidence>
<feature type="transmembrane region" description="Helical" evidence="6">
    <location>
        <begin position="107"/>
        <end position="138"/>
    </location>
</feature>
<keyword evidence="8" id="KW-1185">Reference proteome</keyword>
<dbReference type="Gene3D" id="1.20.140.140">
    <property type="entry name" value="Calcium release-activated calcium channel protein Orai"/>
    <property type="match status" value="1"/>
</dbReference>
<evidence type="ECO:0000256" key="4">
    <source>
        <dbReference type="ARBA" id="ARBA00022989"/>
    </source>
</evidence>
<comment type="subcellular location">
    <subcellularLocation>
        <location evidence="1">Membrane</location>
        <topology evidence="1">Multi-pass membrane protein</topology>
    </subcellularLocation>
</comment>
<evidence type="ECO:0000256" key="1">
    <source>
        <dbReference type="ARBA" id="ARBA00004141"/>
    </source>
</evidence>
<feature type="transmembrane region" description="Helical" evidence="6">
    <location>
        <begin position="144"/>
        <end position="163"/>
    </location>
</feature>
<comment type="caution">
    <text evidence="7">The sequence shown here is derived from an EMBL/GenBank/DDBJ whole genome shotgun (WGS) entry which is preliminary data.</text>
</comment>
<accession>A0A226DMM1</accession>
<comment type="similarity">
    <text evidence="2">Belongs to the Orai family.</text>
</comment>
<evidence type="ECO:0000313" key="8">
    <source>
        <dbReference type="Proteomes" id="UP000198287"/>
    </source>
</evidence>
<sequence>MGTLVPFSRRSRVEQVIFLREVHLRKARLHSATDLSVLFALFAMLGAVDLNINTDNDTVFVFAYVITTALLVSNTVLVKVGLLWMVPGLDSALLLGRFDPDEYDHVLPLFLLWDWLWILASTGGFFLFVMQFIFIIWIKFPTHSVAPTVIMSPVLLIVLVSLIHSVRRLGKPIVNVEKVERELDHLHGV</sequence>
<organism evidence="7 8">
    <name type="scientific">Folsomia candida</name>
    <name type="common">Springtail</name>
    <dbReference type="NCBI Taxonomy" id="158441"/>
    <lineage>
        <taxon>Eukaryota</taxon>
        <taxon>Metazoa</taxon>
        <taxon>Ecdysozoa</taxon>
        <taxon>Arthropoda</taxon>
        <taxon>Hexapoda</taxon>
        <taxon>Collembola</taxon>
        <taxon>Entomobryomorpha</taxon>
        <taxon>Isotomoidea</taxon>
        <taxon>Isotomidae</taxon>
        <taxon>Proisotominae</taxon>
        <taxon>Folsomia</taxon>
    </lineage>
</organism>
<feature type="transmembrane region" description="Helical" evidence="6">
    <location>
        <begin position="29"/>
        <end position="48"/>
    </location>
</feature>
<dbReference type="AlphaFoldDB" id="A0A226DMM1"/>
<proteinExistence type="inferred from homology"/>
<feature type="transmembrane region" description="Helical" evidence="6">
    <location>
        <begin position="60"/>
        <end position="86"/>
    </location>
</feature>
<dbReference type="Pfam" id="PF07856">
    <property type="entry name" value="Orai-1"/>
    <property type="match status" value="1"/>
</dbReference>
<gene>
    <name evidence="7" type="ORF">Fcan01_18639</name>
</gene>